<comment type="caution">
    <text evidence="1">The sequence shown here is derived from an EMBL/GenBank/DDBJ whole genome shotgun (WGS) entry which is preliminary data.</text>
</comment>
<accession>A0A2S9JP39</accession>
<evidence type="ECO:0000313" key="2">
    <source>
        <dbReference type="Proteomes" id="UP000238642"/>
    </source>
</evidence>
<evidence type="ECO:0000313" key="1">
    <source>
        <dbReference type="EMBL" id="PRD54856.1"/>
    </source>
</evidence>
<dbReference type="AlphaFoldDB" id="A0A2S9JP39"/>
<reference evidence="1 2" key="1">
    <citation type="submission" date="2018-02" db="EMBL/GenBank/DDBJ databases">
        <title>The draft genome of Sphingobacterium gobiense H7.</title>
        <authorList>
            <person name="Li L."/>
            <person name="Liu L."/>
            <person name="Zhang X."/>
            <person name="Wang T."/>
            <person name="Liang L."/>
        </authorList>
    </citation>
    <scope>NUCLEOTIDE SEQUENCE [LARGE SCALE GENOMIC DNA]</scope>
    <source>
        <strain evidence="1 2">ACCC 05757</strain>
    </source>
</reference>
<keyword evidence="2" id="KW-1185">Reference proteome</keyword>
<dbReference type="Proteomes" id="UP000238642">
    <property type="component" value="Unassembled WGS sequence"/>
</dbReference>
<sequence length="173" mass="17499">MIKILILVIIPISAICQTTGSRNIAITLPKVALLDIEPAGTIVMNFLPPTDAGRPLAAPTVNTSKWINYTSAIEAGGASRSVTVAINQTIPGVDIRLQAAAASGSGGGILGSVSGQVILTAVPQVIISGIGGAFTGTGTSNGHRLTLSIAPNNYANLAAGNNNIIVVTYTIIE</sequence>
<organism evidence="1 2">
    <name type="scientific">Sphingobacterium gobiense</name>
    <dbReference type="NCBI Taxonomy" id="1382456"/>
    <lineage>
        <taxon>Bacteria</taxon>
        <taxon>Pseudomonadati</taxon>
        <taxon>Bacteroidota</taxon>
        <taxon>Sphingobacteriia</taxon>
        <taxon>Sphingobacteriales</taxon>
        <taxon>Sphingobacteriaceae</taxon>
        <taxon>Sphingobacterium</taxon>
    </lineage>
</organism>
<proteinExistence type="predicted"/>
<dbReference type="OrthoDB" id="1252916at2"/>
<protein>
    <submittedName>
        <fullName evidence="1">Uncharacterized protein</fullName>
    </submittedName>
</protein>
<name>A0A2S9JP39_9SPHI</name>
<dbReference type="EMBL" id="PVBS01000002">
    <property type="protein sequence ID" value="PRD54856.1"/>
    <property type="molecule type" value="Genomic_DNA"/>
</dbReference>
<gene>
    <name evidence="1" type="ORF">C5749_14580</name>
</gene>